<proteinExistence type="inferred from homology"/>
<dbReference type="Pfam" id="PF04319">
    <property type="entry name" value="NifZ"/>
    <property type="match status" value="1"/>
</dbReference>
<name>A0A1F6G8T1_9PROT</name>
<dbReference type="InterPro" id="IPR007415">
    <property type="entry name" value="Nitrogenase_MoFe_mat_NifZ"/>
</dbReference>
<gene>
    <name evidence="3" type="ORF">A2527_01465</name>
</gene>
<reference evidence="3 4" key="1">
    <citation type="journal article" date="2016" name="Nat. Commun.">
        <title>Thousands of microbial genomes shed light on interconnected biogeochemical processes in an aquifer system.</title>
        <authorList>
            <person name="Anantharaman K."/>
            <person name="Brown C.T."/>
            <person name="Hug L.A."/>
            <person name="Sharon I."/>
            <person name="Castelle C.J."/>
            <person name="Probst A.J."/>
            <person name="Thomas B.C."/>
            <person name="Singh A."/>
            <person name="Wilkins M.J."/>
            <person name="Karaoz U."/>
            <person name="Brodie E.L."/>
            <person name="Williams K.H."/>
            <person name="Hubbard S.S."/>
            <person name="Banfield J.F."/>
        </authorList>
    </citation>
    <scope>NUCLEOTIDE SEQUENCE [LARGE SCALE GENOMIC DNA]</scope>
</reference>
<dbReference type="AlphaFoldDB" id="A0A1F6G8T1"/>
<dbReference type="GO" id="GO:0009399">
    <property type="term" value="P:nitrogen fixation"/>
    <property type="evidence" value="ECO:0007669"/>
    <property type="project" value="InterPro"/>
</dbReference>
<keyword evidence="2" id="KW-0535">Nitrogen fixation</keyword>
<comment type="caution">
    <text evidence="3">The sequence shown here is derived from an EMBL/GenBank/DDBJ whole genome shotgun (WGS) entry which is preliminary data.</text>
</comment>
<accession>A0A1F6G8T1</accession>
<protein>
    <recommendedName>
        <fullName evidence="5">Nitrogen fixation protein NifZ</fullName>
    </recommendedName>
</protein>
<evidence type="ECO:0008006" key="5">
    <source>
        <dbReference type="Google" id="ProtNLM"/>
    </source>
</evidence>
<dbReference type="STRING" id="1817772.A2527_01465"/>
<comment type="similarity">
    <text evidence="1">Belongs to the NifZ family.</text>
</comment>
<dbReference type="EMBL" id="MFNE01000038">
    <property type="protein sequence ID" value="OGG94527.1"/>
    <property type="molecule type" value="Genomic_DNA"/>
</dbReference>
<evidence type="ECO:0000256" key="2">
    <source>
        <dbReference type="ARBA" id="ARBA00023231"/>
    </source>
</evidence>
<evidence type="ECO:0000256" key="1">
    <source>
        <dbReference type="ARBA" id="ARBA00008027"/>
    </source>
</evidence>
<sequence length="146" mass="16120">MSGIFEEGQAVRIVVDLKNDGTMPNKGPGEVLQIKGDLGFVIGTGSFLDELVYQVHFLEKDQIVGCREKELIDAEDPWSPPLFETGAKVLAANDLYLNGALLAAQGTQGQITIMRYRPDLGYVYEVKWEGQELYCLLKEAQLLAGK</sequence>
<organism evidence="3 4">
    <name type="scientific">Candidatus Lambdaproteobacteria bacterium RIFOXYD2_FULL_50_16</name>
    <dbReference type="NCBI Taxonomy" id="1817772"/>
    <lineage>
        <taxon>Bacteria</taxon>
        <taxon>Pseudomonadati</taxon>
        <taxon>Pseudomonadota</taxon>
        <taxon>Candidatus Lambdaproteobacteria</taxon>
    </lineage>
</organism>
<dbReference type="Proteomes" id="UP000178449">
    <property type="component" value="Unassembled WGS sequence"/>
</dbReference>
<evidence type="ECO:0000313" key="4">
    <source>
        <dbReference type="Proteomes" id="UP000178449"/>
    </source>
</evidence>
<evidence type="ECO:0000313" key="3">
    <source>
        <dbReference type="EMBL" id="OGG94527.1"/>
    </source>
</evidence>